<dbReference type="Pfam" id="PF00891">
    <property type="entry name" value="Methyltransf_2"/>
    <property type="match status" value="1"/>
</dbReference>
<evidence type="ECO:0000256" key="1">
    <source>
        <dbReference type="ARBA" id="ARBA00022603"/>
    </source>
</evidence>
<evidence type="ECO:0000313" key="6">
    <source>
        <dbReference type="Proteomes" id="UP001444661"/>
    </source>
</evidence>
<organism evidence="5 6">
    <name type="scientific">Apiospora rasikravindrae</name>
    <dbReference type="NCBI Taxonomy" id="990691"/>
    <lineage>
        <taxon>Eukaryota</taxon>
        <taxon>Fungi</taxon>
        <taxon>Dikarya</taxon>
        <taxon>Ascomycota</taxon>
        <taxon>Pezizomycotina</taxon>
        <taxon>Sordariomycetes</taxon>
        <taxon>Xylariomycetidae</taxon>
        <taxon>Amphisphaeriales</taxon>
        <taxon>Apiosporaceae</taxon>
        <taxon>Apiospora</taxon>
    </lineage>
</organism>
<dbReference type="InterPro" id="IPR016461">
    <property type="entry name" value="COMT-like"/>
</dbReference>
<dbReference type="InterPro" id="IPR036390">
    <property type="entry name" value="WH_DNA-bd_sf"/>
</dbReference>
<name>A0ABR1U8I7_9PEZI</name>
<gene>
    <name evidence="5" type="ORF">PG993_000420</name>
</gene>
<feature type="domain" description="O-methyltransferase C-terminal" evidence="4">
    <location>
        <begin position="182"/>
        <end position="387"/>
    </location>
</feature>
<dbReference type="InterPro" id="IPR036388">
    <property type="entry name" value="WH-like_DNA-bd_sf"/>
</dbReference>
<evidence type="ECO:0000256" key="2">
    <source>
        <dbReference type="ARBA" id="ARBA00022679"/>
    </source>
</evidence>
<proteinExistence type="predicted"/>
<dbReference type="Gene3D" id="1.10.10.10">
    <property type="entry name" value="Winged helix-like DNA-binding domain superfamily/Winged helix DNA-binding domain"/>
    <property type="match status" value="1"/>
</dbReference>
<keyword evidence="3" id="KW-0949">S-adenosyl-L-methionine</keyword>
<sequence>MAPRPSSNDTGIAELQALGAQVQQAIADYAVGKTQDTNDIARRCHLLAHRAEAPEVFAERLRYQPLSICALMIAIEGGMLQALASSPEANISAEQLAQITRRHKLDIVRTLRLLSALGACDEVGLQTYRANDKTTVLASKGQIGGFRVSSVPISAITTKVEEFFRKHASGEWEEEANVPSLHTYTYGQSMYDYLRDHRERRADFDAYMEARKQEKRRRWHHCYPVLSQLGVRSDVPADSSQMAVVDVGGNQGHDLATFQESNPDFRGRLILQDLPETVEPLLVDQEKQRVFEVMPYDFFTPQPVVGATLYLLLAVLHNWEDKECRAILKNLADAMAPGSSRLLISGLLLPDVGAERRAAELDMQMWMLQQSRQRTETEIRELVRSVGLDVAKVWENGDRESIVEVRKVESALDAV</sequence>
<dbReference type="SUPFAM" id="SSF53335">
    <property type="entry name" value="S-adenosyl-L-methionine-dependent methyltransferases"/>
    <property type="match status" value="1"/>
</dbReference>
<dbReference type="Proteomes" id="UP001444661">
    <property type="component" value="Unassembled WGS sequence"/>
</dbReference>
<dbReference type="SUPFAM" id="SSF46785">
    <property type="entry name" value="Winged helix' DNA-binding domain"/>
    <property type="match status" value="1"/>
</dbReference>
<evidence type="ECO:0000313" key="5">
    <source>
        <dbReference type="EMBL" id="KAK8055193.1"/>
    </source>
</evidence>
<dbReference type="PROSITE" id="PS51683">
    <property type="entry name" value="SAM_OMT_II"/>
    <property type="match status" value="1"/>
</dbReference>
<dbReference type="InterPro" id="IPR001077">
    <property type="entry name" value="COMT_C"/>
</dbReference>
<evidence type="ECO:0000256" key="3">
    <source>
        <dbReference type="ARBA" id="ARBA00022691"/>
    </source>
</evidence>
<dbReference type="PANTHER" id="PTHR43712">
    <property type="entry name" value="PUTATIVE (AFU_ORTHOLOGUE AFUA_4G14580)-RELATED"/>
    <property type="match status" value="1"/>
</dbReference>
<dbReference type="InterPro" id="IPR029063">
    <property type="entry name" value="SAM-dependent_MTases_sf"/>
</dbReference>
<comment type="caution">
    <text evidence="5">The sequence shown here is derived from an EMBL/GenBank/DDBJ whole genome shotgun (WGS) entry which is preliminary data.</text>
</comment>
<dbReference type="PANTHER" id="PTHR43712:SF11">
    <property type="entry name" value="O-METHYLTRANSFERASE (AFU_ORTHOLOGUE AFUA_2G17820)-RELATED"/>
    <property type="match status" value="1"/>
</dbReference>
<keyword evidence="2" id="KW-0808">Transferase</keyword>
<keyword evidence="6" id="KW-1185">Reference proteome</keyword>
<dbReference type="Gene3D" id="3.40.50.150">
    <property type="entry name" value="Vaccinia Virus protein VP39"/>
    <property type="match status" value="1"/>
</dbReference>
<evidence type="ECO:0000259" key="4">
    <source>
        <dbReference type="Pfam" id="PF00891"/>
    </source>
</evidence>
<protein>
    <recommendedName>
        <fullName evidence="4">O-methyltransferase C-terminal domain-containing protein</fullName>
    </recommendedName>
</protein>
<reference evidence="5 6" key="1">
    <citation type="submission" date="2023-01" db="EMBL/GenBank/DDBJ databases">
        <title>Analysis of 21 Apiospora genomes using comparative genomics revels a genus with tremendous synthesis potential of carbohydrate active enzymes and secondary metabolites.</title>
        <authorList>
            <person name="Sorensen T."/>
        </authorList>
    </citation>
    <scope>NUCLEOTIDE SEQUENCE [LARGE SCALE GENOMIC DNA]</scope>
    <source>
        <strain evidence="5 6">CBS 33761</strain>
    </source>
</reference>
<accession>A0ABR1U8I7</accession>
<keyword evidence="1" id="KW-0489">Methyltransferase</keyword>
<dbReference type="EMBL" id="JAQQWK010000001">
    <property type="protein sequence ID" value="KAK8055193.1"/>
    <property type="molecule type" value="Genomic_DNA"/>
</dbReference>